<dbReference type="SUPFAM" id="SSF48726">
    <property type="entry name" value="Immunoglobulin"/>
    <property type="match status" value="1"/>
</dbReference>
<dbReference type="PRINTS" id="PR01638">
    <property type="entry name" value="MHCCLASSI"/>
</dbReference>
<evidence type="ECO:0000313" key="5">
    <source>
        <dbReference type="Proteomes" id="UP000261580"/>
    </source>
</evidence>
<dbReference type="InterPro" id="IPR003597">
    <property type="entry name" value="Ig_C1-set"/>
</dbReference>
<evidence type="ECO:0000256" key="2">
    <source>
        <dbReference type="RuleBase" id="RU004439"/>
    </source>
</evidence>
<dbReference type="InterPro" id="IPR011161">
    <property type="entry name" value="MHC_I-like_Ag-recog"/>
</dbReference>
<evidence type="ECO:0000256" key="1">
    <source>
        <dbReference type="ARBA" id="ARBA00023180"/>
    </source>
</evidence>
<keyword evidence="1" id="KW-0325">Glycoprotein</keyword>
<dbReference type="InterPro" id="IPR050208">
    <property type="entry name" value="MHC_class-I_related"/>
</dbReference>
<reference evidence="4" key="2">
    <citation type="submission" date="2025-09" db="UniProtKB">
        <authorList>
            <consortium name="Ensembl"/>
        </authorList>
    </citation>
    <scope>IDENTIFICATION</scope>
</reference>
<organism evidence="4 5">
    <name type="scientific">Neolamprologus brichardi</name>
    <name type="common">Fairy cichlid</name>
    <name type="synonym">Lamprologus brichardi</name>
    <dbReference type="NCBI Taxonomy" id="32507"/>
    <lineage>
        <taxon>Eukaryota</taxon>
        <taxon>Metazoa</taxon>
        <taxon>Chordata</taxon>
        <taxon>Craniata</taxon>
        <taxon>Vertebrata</taxon>
        <taxon>Euteleostomi</taxon>
        <taxon>Actinopterygii</taxon>
        <taxon>Neopterygii</taxon>
        <taxon>Teleostei</taxon>
        <taxon>Neoteleostei</taxon>
        <taxon>Acanthomorphata</taxon>
        <taxon>Ovalentaria</taxon>
        <taxon>Cichlomorphae</taxon>
        <taxon>Cichliformes</taxon>
        <taxon>Cichlidae</taxon>
        <taxon>African cichlids</taxon>
        <taxon>Pseudocrenilabrinae</taxon>
        <taxon>Lamprologini</taxon>
        <taxon>Neolamprologus</taxon>
    </lineage>
</organism>
<name>A0A3Q4IDW3_NEOBR</name>
<dbReference type="Pfam" id="PF07654">
    <property type="entry name" value="C1-set"/>
    <property type="match status" value="1"/>
</dbReference>
<evidence type="ECO:0000259" key="3">
    <source>
        <dbReference type="PROSITE" id="PS50835"/>
    </source>
</evidence>
<dbReference type="PANTHER" id="PTHR16675:SF237">
    <property type="entry name" value="MHC CLASS I ANTIGEN TRANSCRIPT VARIANT 1-RELATED"/>
    <property type="match status" value="1"/>
</dbReference>
<dbReference type="InterPro" id="IPR013783">
    <property type="entry name" value="Ig-like_fold"/>
</dbReference>
<dbReference type="GO" id="GO:0006955">
    <property type="term" value="P:immune response"/>
    <property type="evidence" value="ECO:0007669"/>
    <property type="project" value="TreeGrafter"/>
</dbReference>
<accession>A0A3Q4IDW3</accession>
<dbReference type="InterPro" id="IPR036179">
    <property type="entry name" value="Ig-like_dom_sf"/>
</dbReference>
<protein>
    <submittedName>
        <fullName evidence="4">Major histocompatibility complex class I-related gene protein-like</fullName>
    </submittedName>
</protein>
<proteinExistence type="inferred from homology"/>
<dbReference type="AlphaFoldDB" id="A0A3Q4IDW3"/>
<dbReference type="Proteomes" id="UP000261580">
    <property type="component" value="Unassembled WGS sequence"/>
</dbReference>
<dbReference type="SUPFAM" id="SSF54452">
    <property type="entry name" value="MHC antigen-recognition domain"/>
    <property type="match status" value="1"/>
</dbReference>
<dbReference type="FunFam" id="2.60.40.10:FF:000943">
    <property type="entry name" value="Classical MHC class I molecule, alpha-chain"/>
    <property type="match status" value="1"/>
</dbReference>
<dbReference type="PANTHER" id="PTHR16675">
    <property type="entry name" value="MHC CLASS I-RELATED"/>
    <property type="match status" value="1"/>
</dbReference>
<comment type="similarity">
    <text evidence="2">Belongs to the MHC class I family.</text>
</comment>
<dbReference type="SMART" id="SM00407">
    <property type="entry name" value="IGc1"/>
    <property type="match status" value="1"/>
</dbReference>
<dbReference type="Gene3D" id="3.30.500.10">
    <property type="entry name" value="MHC class I-like antigen recognition-like"/>
    <property type="match status" value="1"/>
</dbReference>
<dbReference type="Pfam" id="PF00129">
    <property type="entry name" value="MHC_I"/>
    <property type="match status" value="1"/>
</dbReference>
<dbReference type="InterPro" id="IPR001039">
    <property type="entry name" value="MHC_I_a_a1/a2"/>
</dbReference>
<dbReference type="PROSITE" id="PS50835">
    <property type="entry name" value="IG_LIKE"/>
    <property type="match status" value="1"/>
</dbReference>
<dbReference type="InterPro" id="IPR037055">
    <property type="entry name" value="MHC_I-like_Ag-recog_sf"/>
</dbReference>
<reference evidence="4" key="1">
    <citation type="submission" date="2025-08" db="UniProtKB">
        <authorList>
            <consortium name="Ensembl"/>
        </authorList>
    </citation>
    <scope>IDENTIFICATION</scope>
</reference>
<dbReference type="GO" id="GO:0009897">
    <property type="term" value="C:external side of plasma membrane"/>
    <property type="evidence" value="ECO:0007669"/>
    <property type="project" value="TreeGrafter"/>
</dbReference>
<feature type="domain" description="Ig-like" evidence="3">
    <location>
        <begin position="206"/>
        <end position="280"/>
    </location>
</feature>
<dbReference type="Ensembl" id="ENSNBRT00000030331.1">
    <property type="protein sequence ID" value="ENSNBRP00000029572.1"/>
    <property type="gene ID" value="ENSNBRG00000021842.1"/>
</dbReference>
<evidence type="ECO:0000313" key="4">
    <source>
        <dbReference type="Ensembl" id="ENSNBRP00000029572.1"/>
    </source>
</evidence>
<dbReference type="InterPro" id="IPR007110">
    <property type="entry name" value="Ig-like_dom"/>
</dbReference>
<dbReference type="InterPro" id="IPR011162">
    <property type="entry name" value="MHC_I/II-like_Ag-recog"/>
</dbReference>
<dbReference type="GO" id="GO:0005615">
    <property type="term" value="C:extracellular space"/>
    <property type="evidence" value="ECO:0007669"/>
    <property type="project" value="TreeGrafter"/>
</dbReference>
<sequence length="366" mass="42108">MKSYILMHAHLMSHSDILFCTVKHSMTVFFTASSGVPNFPEVVAVMLNDDVEVGYCDSKLKTAIPKQDWMETLRDEDPKYWKLYTGECTVHQQLFKEEFHAVKKRLNQTGAVHIYQRLTCCEWDDETDKVSGFNLYGYDGEDFLTFNMETQTWIGPKPQAVIIKHLWNNDSARNIFFTNYINQVCVYRLKTNLKYGMSFLLRTELPSVSLLQKTPSSSVSCHATGFYPHRAMMFWRRNGEEIHEGVNHGEILPNHDGTFQMSVDLDLSTVTPEEFGNYDCVFQLSGVKKDIITKLDKAMIRTNWAALMEYFLTSPAVPWHRPSRSGGQPLHQWRIRNRSGGAAVPVILHRGEWEILGSLPGSRCRH</sequence>
<dbReference type="Gene3D" id="2.60.40.10">
    <property type="entry name" value="Immunoglobulins"/>
    <property type="match status" value="1"/>
</dbReference>
<dbReference type="GeneTree" id="ENSGT01120000271828"/>
<keyword evidence="5" id="KW-1185">Reference proteome</keyword>